<feature type="transmembrane region" description="Helical" evidence="15">
    <location>
        <begin position="38"/>
        <end position="56"/>
    </location>
</feature>
<keyword evidence="9" id="KW-0406">Ion transport</keyword>
<dbReference type="PANTHER" id="PTHR11616:SF321">
    <property type="entry name" value="SODIUM-DEPENDENT NUTRIENT AMINO ACID TRANSPORTER 1-RELATED"/>
    <property type="match status" value="1"/>
</dbReference>
<keyword evidence="3" id="KW-0813">Transport</keyword>
<dbReference type="EMBL" id="GDQN01003802">
    <property type="protein sequence ID" value="JAT87252.1"/>
    <property type="molecule type" value="Transcribed_RNA"/>
</dbReference>
<dbReference type="GO" id="GO:0089718">
    <property type="term" value="P:amino acid import across plasma membrane"/>
    <property type="evidence" value="ECO:0007669"/>
    <property type="project" value="TreeGrafter"/>
</dbReference>
<reference evidence="16" key="1">
    <citation type="submission" date="2015-09" db="EMBL/GenBank/DDBJ databases">
        <title>De novo assembly of Pectinophora gossypiella (Pink Bollworm) gut transcriptome.</title>
        <authorList>
            <person name="Tassone E.E."/>
        </authorList>
    </citation>
    <scope>NUCLEOTIDE SEQUENCE</scope>
</reference>
<evidence type="ECO:0000313" key="16">
    <source>
        <dbReference type="EMBL" id="JAT87252.1"/>
    </source>
</evidence>
<dbReference type="SUPFAM" id="SSF161070">
    <property type="entry name" value="SNF-like"/>
    <property type="match status" value="1"/>
</dbReference>
<evidence type="ECO:0000256" key="15">
    <source>
        <dbReference type="SAM" id="Phobius"/>
    </source>
</evidence>
<comment type="subcellular location">
    <subcellularLocation>
        <location evidence="1">Membrane</location>
        <topology evidence="1">Multi-pass membrane protein</topology>
    </subcellularLocation>
</comment>
<feature type="transmembrane region" description="Helical" evidence="15">
    <location>
        <begin position="7"/>
        <end position="32"/>
    </location>
</feature>
<keyword evidence="12" id="KW-0739">Sodium transport</keyword>
<evidence type="ECO:0000256" key="11">
    <source>
        <dbReference type="ARBA" id="ARBA00023180"/>
    </source>
</evidence>
<sequence>MKILHDCLVICNFGSFCLEMTIFFCVPGTGYAQALGCGYILSYYVSIVALCLYYLAMSFQAELPWGVCAEEWDNCVPSVVTAEDMDINENSTSSAELYFVKTVLQQRDGVEGGLGK</sequence>
<evidence type="ECO:0000256" key="13">
    <source>
        <dbReference type="ARBA" id="ARBA00037785"/>
    </source>
</evidence>
<dbReference type="Pfam" id="PF00209">
    <property type="entry name" value="SNF"/>
    <property type="match status" value="1"/>
</dbReference>
<keyword evidence="11" id="KW-0325">Glycoprotein</keyword>
<dbReference type="GO" id="GO:0005886">
    <property type="term" value="C:plasma membrane"/>
    <property type="evidence" value="ECO:0007669"/>
    <property type="project" value="TreeGrafter"/>
</dbReference>
<evidence type="ECO:0000256" key="3">
    <source>
        <dbReference type="ARBA" id="ARBA00022448"/>
    </source>
</evidence>
<comment type="similarity">
    <text evidence="2">Belongs to the sodium:neurotransmitter symporter (SNF) (TC 2.A.22) family.</text>
</comment>
<evidence type="ECO:0000256" key="1">
    <source>
        <dbReference type="ARBA" id="ARBA00004141"/>
    </source>
</evidence>
<dbReference type="GO" id="GO:0015179">
    <property type="term" value="F:L-amino acid transmembrane transporter activity"/>
    <property type="evidence" value="ECO:0007669"/>
    <property type="project" value="TreeGrafter"/>
</dbReference>
<keyword evidence="10 15" id="KW-0472">Membrane</keyword>
<evidence type="ECO:0000256" key="5">
    <source>
        <dbReference type="ARBA" id="ARBA00022847"/>
    </source>
</evidence>
<keyword evidence="7 15" id="KW-1133">Transmembrane helix</keyword>
<accession>A0A1E1WJT3</accession>
<evidence type="ECO:0000256" key="12">
    <source>
        <dbReference type="ARBA" id="ARBA00023201"/>
    </source>
</evidence>
<proteinExistence type="inferred from homology"/>
<evidence type="ECO:0000256" key="2">
    <source>
        <dbReference type="ARBA" id="ARBA00006459"/>
    </source>
</evidence>
<organism evidence="16">
    <name type="scientific">Pectinophora gossypiella</name>
    <name type="common">Cotton pink bollworm</name>
    <name type="synonym">Depressaria gossypiella</name>
    <dbReference type="NCBI Taxonomy" id="13191"/>
    <lineage>
        <taxon>Eukaryota</taxon>
        <taxon>Metazoa</taxon>
        <taxon>Ecdysozoa</taxon>
        <taxon>Arthropoda</taxon>
        <taxon>Hexapoda</taxon>
        <taxon>Insecta</taxon>
        <taxon>Pterygota</taxon>
        <taxon>Neoptera</taxon>
        <taxon>Endopterygota</taxon>
        <taxon>Lepidoptera</taxon>
        <taxon>Glossata</taxon>
        <taxon>Ditrysia</taxon>
        <taxon>Gelechioidea</taxon>
        <taxon>Gelechiidae</taxon>
        <taxon>Apatetrinae</taxon>
        <taxon>Pectinophora</taxon>
    </lineage>
</organism>
<evidence type="ECO:0000256" key="14">
    <source>
        <dbReference type="ARBA" id="ARBA00040215"/>
    </source>
</evidence>
<keyword evidence="4 15" id="KW-0812">Transmembrane</keyword>
<evidence type="ECO:0000256" key="6">
    <source>
        <dbReference type="ARBA" id="ARBA00022970"/>
    </source>
</evidence>
<name>A0A1E1WJT3_PECGO</name>
<dbReference type="PANTHER" id="PTHR11616">
    <property type="entry name" value="SODIUM/CHLORIDE DEPENDENT TRANSPORTER"/>
    <property type="match status" value="1"/>
</dbReference>
<keyword evidence="6" id="KW-0029">Amino-acid transport</keyword>
<dbReference type="InterPro" id="IPR037272">
    <property type="entry name" value="SNS_sf"/>
</dbReference>
<evidence type="ECO:0000256" key="7">
    <source>
        <dbReference type="ARBA" id="ARBA00022989"/>
    </source>
</evidence>
<evidence type="ECO:0000256" key="10">
    <source>
        <dbReference type="ARBA" id="ARBA00023136"/>
    </source>
</evidence>
<gene>
    <name evidence="16" type="ORF">g.14683</name>
</gene>
<evidence type="ECO:0000256" key="8">
    <source>
        <dbReference type="ARBA" id="ARBA00023053"/>
    </source>
</evidence>
<dbReference type="GO" id="GO:0005283">
    <property type="term" value="F:amino acid:sodium symporter activity"/>
    <property type="evidence" value="ECO:0007669"/>
    <property type="project" value="TreeGrafter"/>
</dbReference>
<dbReference type="AlphaFoldDB" id="A0A1E1WJT3"/>
<evidence type="ECO:0000256" key="9">
    <source>
        <dbReference type="ARBA" id="ARBA00023065"/>
    </source>
</evidence>
<comment type="function">
    <text evidence="13">Unusual broad substrate spectrum amino acid:sodium cotransporter that promotes absorption of the D isomers of essential amino acids. Neutral amino acids are the preferred substrates, especially methionine and phenylalanine.</text>
</comment>
<keyword evidence="8" id="KW-0915">Sodium</keyword>
<dbReference type="InterPro" id="IPR000175">
    <property type="entry name" value="Na/ntran_symport"/>
</dbReference>
<keyword evidence="5" id="KW-0769">Symport</keyword>
<protein>
    <recommendedName>
        <fullName evidence="14">Sodium-dependent nutrient amino acid transporter 1</fullName>
    </recommendedName>
</protein>
<dbReference type="OrthoDB" id="6581954at2759"/>
<evidence type="ECO:0000256" key="4">
    <source>
        <dbReference type="ARBA" id="ARBA00022692"/>
    </source>
</evidence>